<proteinExistence type="predicted"/>
<dbReference type="PANTHER" id="PTHR47219:SF20">
    <property type="entry name" value="TBC1 DOMAIN FAMILY MEMBER 2B"/>
    <property type="match status" value="1"/>
</dbReference>
<accession>A0A8J5G0Q9</accession>
<name>A0A8J5G0Q9_ZINOF</name>
<feature type="domain" description="Rab-GAP TBC" evidence="1">
    <location>
        <begin position="1"/>
        <end position="197"/>
    </location>
</feature>
<evidence type="ECO:0000313" key="2">
    <source>
        <dbReference type="EMBL" id="KAG6498345.1"/>
    </source>
</evidence>
<dbReference type="GO" id="GO:0031267">
    <property type="term" value="F:small GTPase binding"/>
    <property type="evidence" value="ECO:0007669"/>
    <property type="project" value="TreeGrafter"/>
</dbReference>
<dbReference type="PROSITE" id="PS50086">
    <property type="entry name" value="TBC_RABGAP"/>
    <property type="match status" value="1"/>
</dbReference>
<dbReference type="InterPro" id="IPR050302">
    <property type="entry name" value="Rab_GAP_TBC_domain"/>
</dbReference>
<comment type="caution">
    <text evidence="2">The sequence shown here is derived from an EMBL/GenBank/DDBJ whole genome shotgun (WGS) entry which is preliminary data.</text>
</comment>
<sequence>MYKSFLSPGQRRRAFATPPKRSYWITTVADPNPRPTAAASIPEATFPVKFEDLYGFTVEGNIDDVNVLTAERALKVRHLCGDSDVGYCQGLNYVAALLLLVLKTEEDAFWMLTVLLENVLVSDCYIVNLSGCHVEQRVFRDLLVKKCLSLIAANLEAVGFDVTMAATEWFLCLFAKSLPSEVKEIPRKHSNSLFRHGTEKSFGKTRFLIYSANRLISEVFQTTLRVWDVLFNMGAKVTFDKIGSMTSNSFTKERKKQEPAVMAELNQRLQRLNSLETN</sequence>
<dbReference type="InterPro" id="IPR035969">
    <property type="entry name" value="Rab-GAP_TBC_sf"/>
</dbReference>
<dbReference type="Gene3D" id="1.10.8.270">
    <property type="entry name" value="putative rabgap domain of human tbc1 domain family member 14 like domains"/>
    <property type="match status" value="1"/>
</dbReference>
<evidence type="ECO:0000313" key="3">
    <source>
        <dbReference type="Proteomes" id="UP000734854"/>
    </source>
</evidence>
<dbReference type="GO" id="GO:0005096">
    <property type="term" value="F:GTPase activator activity"/>
    <property type="evidence" value="ECO:0007669"/>
    <property type="project" value="TreeGrafter"/>
</dbReference>
<dbReference type="SUPFAM" id="SSF47923">
    <property type="entry name" value="Ypt/Rab-GAP domain of gyp1p"/>
    <property type="match status" value="1"/>
</dbReference>
<reference evidence="2 3" key="1">
    <citation type="submission" date="2020-08" db="EMBL/GenBank/DDBJ databases">
        <title>Plant Genome Project.</title>
        <authorList>
            <person name="Zhang R.-G."/>
        </authorList>
    </citation>
    <scope>NUCLEOTIDE SEQUENCE [LARGE SCALE GENOMIC DNA]</scope>
    <source>
        <tissue evidence="2">Rhizome</tissue>
    </source>
</reference>
<gene>
    <name evidence="2" type="ORF">ZIOFF_046257</name>
</gene>
<protein>
    <recommendedName>
        <fullName evidence="1">Rab-GAP TBC domain-containing protein</fullName>
    </recommendedName>
</protein>
<dbReference type="Gene3D" id="1.10.472.80">
    <property type="entry name" value="Ypt/Rab-GAP domain of gyp1p, domain 3"/>
    <property type="match status" value="1"/>
</dbReference>
<evidence type="ECO:0000259" key="1">
    <source>
        <dbReference type="PROSITE" id="PS50086"/>
    </source>
</evidence>
<dbReference type="AlphaFoldDB" id="A0A8J5G0Q9"/>
<organism evidence="2 3">
    <name type="scientific">Zingiber officinale</name>
    <name type="common">Ginger</name>
    <name type="synonym">Amomum zingiber</name>
    <dbReference type="NCBI Taxonomy" id="94328"/>
    <lineage>
        <taxon>Eukaryota</taxon>
        <taxon>Viridiplantae</taxon>
        <taxon>Streptophyta</taxon>
        <taxon>Embryophyta</taxon>
        <taxon>Tracheophyta</taxon>
        <taxon>Spermatophyta</taxon>
        <taxon>Magnoliopsida</taxon>
        <taxon>Liliopsida</taxon>
        <taxon>Zingiberales</taxon>
        <taxon>Zingiberaceae</taxon>
        <taxon>Zingiber</taxon>
    </lineage>
</organism>
<dbReference type="SMART" id="SM00164">
    <property type="entry name" value="TBC"/>
    <property type="match status" value="1"/>
</dbReference>
<dbReference type="Pfam" id="PF00566">
    <property type="entry name" value="RabGAP-TBC"/>
    <property type="match status" value="1"/>
</dbReference>
<keyword evidence="3" id="KW-1185">Reference proteome</keyword>
<dbReference type="PANTHER" id="PTHR47219">
    <property type="entry name" value="RAB GTPASE-ACTIVATING PROTEIN 1-LIKE"/>
    <property type="match status" value="1"/>
</dbReference>
<dbReference type="Proteomes" id="UP000734854">
    <property type="component" value="Unassembled WGS sequence"/>
</dbReference>
<dbReference type="EMBL" id="JACMSC010000012">
    <property type="protein sequence ID" value="KAG6498345.1"/>
    <property type="molecule type" value="Genomic_DNA"/>
</dbReference>
<dbReference type="InterPro" id="IPR000195">
    <property type="entry name" value="Rab-GAP-TBC_dom"/>
</dbReference>